<protein>
    <submittedName>
        <fullName evidence="1">Uncharacterized protein</fullName>
    </submittedName>
</protein>
<reference evidence="1 2" key="1">
    <citation type="submission" date="2019-01" db="EMBL/GenBank/DDBJ databases">
        <title>Sequencing of cultivated peanut Arachis hypogaea provides insights into genome evolution and oil improvement.</title>
        <authorList>
            <person name="Chen X."/>
        </authorList>
    </citation>
    <scope>NUCLEOTIDE SEQUENCE [LARGE SCALE GENOMIC DNA]</scope>
    <source>
        <strain evidence="2">cv. Fuhuasheng</strain>
        <tissue evidence="1">Leaves</tissue>
    </source>
</reference>
<dbReference type="AlphaFoldDB" id="A0A445EII6"/>
<organism evidence="1 2">
    <name type="scientific">Arachis hypogaea</name>
    <name type="common">Peanut</name>
    <dbReference type="NCBI Taxonomy" id="3818"/>
    <lineage>
        <taxon>Eukaryota</taxon>
        <taxon>Viridiplantae</taxon>
        <taxon>Streptophyta</taxon>
        <taxon>Embryophyta</taxon>
        <taxon>Tracheophyta</taxon>
        <taxon>Spermatophyta</taxon>
        <taxon>Magnoliopsida</taxon>
        <taxon>eudicotyledons</taxon>
        <taxon>Gunneridae</taxon>
        <taxon>Pentapetalae</taxon>
        <taxon>rosids</taxon>
        <taxon>fabids</taxon>
        <taxon>Fabales</taxon>
        <taxon>Fabaceae</taxon>
        <taxon>Papilionoideae</taxon>
        <taxon>50 kb inversion clade</taxon>
        <taxon>dalbergioids sensu lato</taxon>
        <taxon>Dalbergieae</taxon>
        <taxon>Pterocarpus clade</taxon>
        <taxon>Arachis</taxon>
    </lineage>
</organism>
<evidence type="ECO:0000313" key="2">
    <source>
        <dbReference type="Proteomes" id="UP000289738"/>
    </source>
</evidence>
<dbReference type="EMBL" id="SDMP01000002">
    <property type="protein sequence ID" value="RYR75248.1"/>
    <property type="molecule type" value="Genomic_DNA"/>
</dbReference>
<dbReference type="Proteomes" id="UP000289738">
    <property type="component" value="Chromosome A02"/>
</dbReference>
<sequence length="70" mass="8139">MDESLRPENSIGNFLWFTPAEHEFKDGIKAWVSMDEKKMKHLELFTELLSYATLDQSPFVMGSTRSNSRL</sequence>
<comment type="caution">
    <text evidence="1">The sequence shown here is derived from an EMBL/GenBank/DDBJ whole genome shotgun (WGS) entry which is preliminary data.</text>
</comment>
<evidence type="ECO:0000313" key="1">
    <source>
        <dbReference type="EMBL" id="RYR75248.1"/>
    </source>
</evidence>
<name>A0A445EII6_ARAHY</name>
<keyword evidence="2" id="KW-1185">Reference proteome</keyword>
<proteinExistence type="predicted"/>
<gene>
    <name evidence="1" type="ORF">Ahy_A02g009914</name>
</gene>
<accession>A0A445EII6</accession>